<comment type="caution">
    <text evidence="1">The sequence shown here is derived from an EMBL/GenBank/DDBJ whole genome shotgun (WGS) entry which is preliminary data.</text>
</comment>
<gene>
    <name evidence="1" type="ORF">OUZ56_001037</name>
</gene>
<name>A0ABR0A1K9_9CRUS</name>
<sequence length="136" mass="15284">MKLIFGITVKFCMDIVYIIQSSIHILYNQGGAGRVIYLNMSEVAPNRSLVSGICAFRDAFTSSSFWLIIVRQKAESILPFSCELRAKATRFAASHSIDDNEEEEYDNGQILLALYSTGSWKDAKYLCPSTKKNLVE</sequence>
<organism evidence="1 2">
    <name type="scientific">Daphnia magna</name>
    <dbReference type="NCBI Taxonomy" id="35525"/>
    <lineage>
        <taxon>Eukaryota</taxon>
        <taxon>Metazoa</taxon>
        <taxon>Ecdysozoa</taxon>
        <taxon>Arthropoda</taxon>
        <taxon>Crustacea</taxon>
        <taxon>Branchiopoda</taxon>
        <taxon>Diplostraca</taxon>
        <taxon>Cladocera</taxon>
        <taxon>Anomopoda</taxon>
        <taxon>Daphniidae</taxon>
        <taxon>Daphnia</taxon>
    </lineage>
</organism>
<dbReference type="Proteomes" id="UP001234178">
    <property type="component" value="Unassembled WGS sequence"/>
</dbReference>
<evidence type="ECO:0000313" key="1">
    <source>
        <dbReference type="EMBL" id="KAK4019001.1"/>
    </source>
</evidence>
<evidence type="ECO:0000313" key="2">
    <source>
        <dbReference type="Proteomes" id="UP001234178"/>
    </source>
</evidence>
<reference evidence="1 2" key="1">
    <citation type="journal article" date="2023" name="Nucleic Acids Res.">
        <title>The hologenome of Daphnia magna reveals possible DNA methylation and microbiome-mediated evolution of the host genome.</title>
        <authorList>
            <person name="Chaturvedi A."/>
            <person name="Li X."/>
            <person name="Dhandapani V."/>
            <person name="Marshall H."/>
            <person name="Kissane S."/>
            <person name="Cuenca-Cambronero M."/>
            <person name="Asole G."/>
            <person name="Calvet F."/>
            <person name="Ruiz-Romero M."/>
            <person name="Marangio P."/>
            <person name="Guigo R."/>
            <person name="Rago D."/>
            <person name="Mirbahai L."/>
            <person name="Eastwood N."/>
            <person name="Colbourne J.K."/>
            <person name="Zhou J."/>
            <person name="Mallon E."/>
            <person name="Orsini L."/>
        </authorList>
    </citation>
    <scope>NUCLEOTIDE SEQUENCE [LARGE SCALE GENOMIC DNA]</scope>
    <source>
        <strain evidence="1">LRV0_1</strain>
    </source>
</reference>
<protein>
    <submittedName>
        <fullName evidence="1">Uncharacterized protein</fullName>
    </submittedName>
</protein>
<proteinExistence type="predicted"/>
<keyword evidence="2" id="KW-1185">Reference proteome</keyword>
<accession>A0ABR0A1K9</accession>
<dbReference type="EMBL" id="JAOYFB010000036">
    <property type="protein sequence ID" value="KAK4019001.1"/>
    <property type="molecule type" value="Genomic_DNA"/>
</dbReference>